<accession>A0A067C9S1</accession>
<gene>
    <name evidence="2" type="ORF">SPRG_11211</name>
</gene>
<proteinExistence type="inferred from homology"/>
<dbReference type="VEuPathDB" id="FungiDB:SPRG_11211"/>
<evidence type="ECO:0000256" key="1">
    <source>
        <dbReference type="ARBA" id="ARBA00005350"/>
    </source>
</evidence>
<dbReference type="RefSeq" id="XP_012206065.1">
    <property type="nucleotide sequence ID" value="XM_012350675.1"/>
</dbReference>
<dbReference type="PANTHER" id="PTHR23248:SF9">
    <property type="entry name" value="PHOSPHOLIPID SCRAMBLASE"/>
    <property type="match status" value="1"/>
</dbReference>
<evidence type="ECO:0008006" key="4">
    <source>
        <dbReference type="Google" id="ProtNLM"/>
    </source>
</evidence>
<dbReference type="GeneID" id="24133266"/>
<dbReference type="AlphaFoldDB" id="A0A067C9S1"/>
<dbReference type="Proteomes" id="UP000030745">
    <property type="component" value="Unassembled WGS sequence"/>
</dbReference>
<dbReference type="EMBL" id="KK583256">
    <property type="protein sequence ID" value="KDO23281.1"/>
    <property type="molecule type" value="Genomic_DNA"/>
</dbReference>
<dbReference type="OMA" id="MHIMVEG"/>
<comment type="similarity">
    <text evidence="1">Belongs to the phospholipid scramblase family.</text>
</comment>
<organism evidence="2 3">
    <name type="scientific">Saprolegnia parasitica (strain CBS 223.65)</name>
    <dbReference type="NCBI Taxonomy" id="695850"/>
    <lineage>
        <taxon>Eukaryota</taxon>
        <taxon>Sar</taxon>
        <taxon>Stramenopiles</taxon>
        <taxon>Oomycota</taxon>
        <taxon>Saprolegniomycetes</taxon>
        <taxon>Saprolegniales</taxon>
        <taxon>Saprolegniaceae</taxon>
        <taxon>Saprolegnia</taxon>
    </lineage>
</organism>
<reference evidence="2 3" key="1">
    <citation type="journal article" date="2013" name="PLoS Genet.">
        <title>Distinctive expansion of potential virulence genes in the genome of the oomycete fish pathogen Saprolegnia parasitica.</title>
        <authorList>
            <person name="Jiang R.H."/>
            <person name="de Bruijn I."/>
            <person name="Haas B.J."/>
            <person name="Belmonte R."/>
            <person name="Lobach L."/>
            <person name="Christie J."/>
            <person name="van den Ackerveken G."/>
            <person name="Bottin A."/>
            <person name="Bulone V."/>
            <person name="Diaz-Moreno S.M."/>
            <person name="Dumas B."/>
            <person name="Fan L."/>
            <person name="Gaulin E."/>
            <person name="Govers F."/>
            <person name="Grenville-Briggs L.J."/>
            <person name="Horner N.R."/>
            <person name="Levin J.Z."/>
            <person name="Mammella M."/>
            <person name="Meijer H.J."/>
            <person name="Morris P."/>
            <person name="Nusbaum C."/>
            <person name="Oome S."/>
            <person name="Phillips A.J."/>
            <person name="van Rooyen D."/>
            <person name="Rzeszutek E."/>
            <person name="Saraiva M."/>
            <person name="Secombes C.J."/>
            <person name="Seidl M.F."/>
            <person name="Snel B."/>
            <person name="Stassen J.H."/>
            <person name="Sykes S."/>
            <person name="Tripathy S."/>
            <person name="van den Berg H."/>
            <person name="Vega-Arreguin J.C."/>
            <person name="Wawra S."/>
            <person name="Young S.K."/>
            <person name="Zeng Q."/>
            <person name="Dieguez-Uribeondo J."/>
            <person name="Russ C."/>
            <person name="Tyler B.M."/>
            <person name="van West P."/>
        </authorList>
    </citation>
    <scope>NUCLEOTIDE SEQUENCE [LARGE SCALE GENOMIC DNA]</scope>
    <source>
        <strain evidence="2 3">CBS 223.65</strain>
    </source>
</reference>
<dbReference type="OrthoDB" id="444338at2759"/>
<evidence type="ECO:0000313" key="3">
    <source>
        <dbReference type="Proteomes" id="UP000030745"/>
    </source>
</evidence>
<dbReference type="KEGG" id="spar:SPRG_11211"/>
<dbReference type="GO" id="GO:0005886">
    <property type="term" value="C:plasma membrane"/>
    <property type="evidence" value="ECO:0007669"/>
    <property type="project" value="TreeGrafter"/>
</dbReference>
<dbReference type="PANTHER" id="PTHR23248">
    <property type="entry name" value="PHOSPHOLIPID SCRAMBLASE-RELATED"/>
    <property type="match status" value="1"/>
</dbReference>
<dbReference type="GO" id="GO:0017128">
    <property type="term" value="F:phospholipid scramblase activity"/>
    <property type="evidence" value="ECO:0007669"/>
    <property type="project" value="InterPro"/>
</dbReference>
<name>A0A067C9S1_SAPPC</name>
<keyword evidence="3" id="KW-1185">Reference proteome</keyword>
<sequence length="284" mass="31823">MSCLVPMMAVDTSLANTRGLLIHQKFQAADVVADVLGLPYETKNKYRIHHMPPEKRARSHPHDAEGWQPTTVEVEALDKFLFAHEESGLLTRMCLKYLGCSSLRPMKMHIMVEGGTGDAYVIDRPFRLGGAYCHPLTMNLSAVHGSELVRIGRARENFSSYVGKCFQACCLCTTYTDIERLLPDNTFSKRYSIRVNIACCGRTNNCCGGTCFKRNAVYDILDVQDNVVAHLQLTAGDTRSWCRALGSFNTYILEFPPDSTPEDRALLVTALFQIEFAMFETSDN</sequence>
<protein>
    <recommendedName>
        <fullName evidence="4">Phospholipid scramblase</fullName>
    </recommendedName>
</protein>
<dbReference type="InterPro" id="IPR005552">
    <property type="entry name" value="Scramblase"/>
</dbReference>
<evidence type="ECO:0000313" key="2">
    <source>
        <dbReference type="EMBL" id="KDO23281.1"/>
    </source>
</evidence>